<name>A0A8S1NPK5_PARPR</name>
<dbReference type="CDD" id="cd00167">
    <property type="entry name" value="SANT"/>
    <property type="match status" value="3"/>
</dbReference>
<dbReference type="Pfam" id="PF13921">
    <property type="entry name" value="Myb_DNA-bind_6"/>
    <property type="match status" value="1"/>
</dbReference>
<feature type="domain" description="HTH myb-type" evidence="2">
    <location>
        <begin position="125"/>
        <end position="179"/>
    </location>
</feature>
<dbReference type="PROSITE" id="PS51294">
    <property type="entry name" value="HTH_MYB"/>
    <property type="match status" value="3"/>
</dbReference>
<evidence type="ECO:0000313" key="3">
    <source>
        <dbReference type="EMBL" id="CAD8092211.1"/>
    </source>
</evidence>
<dbReference type="PROSITE" id="PS50090">
    <property type="entry name" value="MYB_LIKE"/>
    <property type="match status" value="3"/>
</dbReference>
<dbReference type="GO" id="GO:0000981">
    <property type="term" value="F:DNA-binding transcription factor activity, RNA polymerase II-specific"/>
    <property type="evidence" value="ECO:0007669"/>
    <property type="project" value="TreeGrafter"/>
</dbReference>
<comment type="caution">
    <text evidence="3">The sequence shown here is derived from an EMBL/GenBank/DDBJ whole genome shotgun (WGS) entry which is preliminary data.</text>
</comment>
<dbReference type="InterPro" id="IPR017930">
    <property type="entry name" value="Myb_dom"/>
</dbReference>
<dbReference type="InterPro" id="IPR001005">
    <property type="entry name" value="SANT/Myb"/>
</dbReference>
<feature type="domain" description="Myb-like" evidence="1">
    <location>
        <begin position="176"/>
        <end position="226"/>
    </location>
</feature>
<evidence type="ECO:0000313" key="4">
    <source>
        <dbReference type="Proteomes" id="UP000688137"/>
    </source>
</evidence>
<gene>
    <name evidence="3" type="ORF">PPRIM_AZ9-3.1.T0900047</name>
</gene>
<sequence>MEVSKDVQSFFSQESIDEHEIIRPNQSLQRKGRKIYLEDIQKQESQSNKLVSDVTDTISIKQKSIRKRNKIYENKKIRKPWSTKEDHQLEQSLKLYGPNWVQIAASMCNRNPSQCAQRWKRIKPKDLKKRKPFTKEEDQLILQLVSKYRRNWGKIAKFLPEKTSKQIRERFINKLNPQIKFEPFTEEEDQIILKAYKEIGSKWTKIQDLLIGRPENMIKNRFYSYLRQKYLKIKNPYYSIPQKIPINNKDQESKIDQVQKQTEEKQFRDNQLNKENYNQINNDIQEIQSQLPIQINPYMQIPCPMLFGNFSYHQYQLYQTPVAVIYSPIQQGQLIQQNTSNTLFPQQIFMGQQVTNQLLFLSSS</sequence>
<dbReference type="OMA" id="QIKFEPF"/>
<feature type="domain" description="HTH myb-type" evidence="2">
    <location>
        <begin position="183"/>
        <end position="230"/>
    </location>
</feature>
<evidence type="ECO:0000259" key="1">
    <source>
        <dbReference type="PROSITE" id="PS50090"/>
    </source>
</evidence>
<accession>A0A8S1NPK5</accession>
<dbReference type="PANTHER" id="PTHR45614">
    <property type="entry name" value="MYB PROTEIN-RELATED"/>
    <property type="match status" value="1"/>
</dbReference>
<feature type="domain" description="Myb-like" evidence="1">
    <location>
        <begin position="125"/>
        <end position="175"/>
    </location>
</feature>
<dbReference type="AlphaFoldDB" id="A0A8S1NPK5"/>
<dbReference type="PANTHER" id="PTHR45614:SF69">
    <property type="entry name" value="CHROMOSOME UNDETERMINED SCAFFOLD_38, WHOLE GENOME SHOTGUN SEQUENCE"/>
    <property type="match status" value="1"/>
</dbReference>
<feature type="domain" description="HTH myb-type" evidence="2">
    <location>
        <begin position="73"/>
        <end position="121"/>
    </location>
</feature>
<keyword evidence="4" id="KW-1185">Reference proteome</keyword>
<organism evidence="3 4">
    <name type="scientific">Paramecium primaurelia</name>
    <dbReference type="NCBI Taxonomy" id="5886"/>
    <lineage>
        <taxon>Eukaryota</taxon>
        <taxon>Sar</taxon>
        <taxon>Alveolata</taxon>
        <taxon>Ciliophora</taxon>
        <taxon>Intramacronucleata</taxon>
        <taxon>Oligohymenophorea</taxon>
        <taxon>Peniculida</taxon>
        <taxon>Parameciidae</taxon>
        <taxon>Paramecium</taxon>
    </lineage>
</organism>
<dbReference type="GO" id="GO:0005634">
    <property type="term" value="C:nucleus"/>
    <property type="evidence" value="ECO:0007669"/>
    <property type="project" value="TreeGrafter"/>
</dbReference>
<reference evidence="3" key="1">
    <citation type="submission" date="2021-01" db="EMBL/GenBank/DDBJ databases">
        <authorList>
            <consortium name="Genoscope - CEA"/>
            <person name="William W."/>
        </authorList>
    </citation>
    <scope>NUCLEOTIDE SEQUENCE</scope>
</reference>
<evidence type="ECO:0000259" key="2">
    <source>
        <dbReference type="PROSITE" id="PS51294"/>
    </source>
</evidence>
<dbReference type="GO" id="GO:0000978">
    <property type="term" value="F:RNA polymerase II cis-regulatory region sequence-specific DNA binding"/>
    <property type="evidence" value="ECO:0007669"/>
    <property type="project" value="TreeGrafter"/>
</dbReference>
<protein>
    <submittedName>
        <fullName evidence="3">Uncharacterized protein</fullName>
    </submittedName>
</protein>
<dbReference type="SMART" id="SM00717">
    <property type="entry name" value="SANT"/>
    <property type="match status" value="3"/>
</dbReference>
<dbReference type="Proteomes" id="UP000688137">
    <property type="component" value="Unassembled WGS sequence"/>
</dbReference>
<dbReference type="InterPro" id="IPR050560">
    <property type="entry name" value="MYB_TF"/>
</dbReference>
<dbReference type="EMBL" id="CAJJDM010000093">
    <property type="protein sequence ID" value="CAD8092211.1"/>
    <property type="molecule type" value="Genomic_DNA"/>
</dbReference>
<dbReference type="Pfam" id="PF00249">
    <property type="entry name" value="Myb_DNA-binding"/>
    <property type="match status" value="1"/>
</dbReference>
<proteinExistence type="predicted"/>
<feature type="domain" description="Myb-like" evidence="1">
    <location>
        <begin position="73"/>
        <end position="123"/>
    </location>
</feature>